<evidence type="ECO:0000313" key="4">
    <source>
        <dbReference type="Proteomes" id="UP000092583"/>
    </source>
</evidence>
<dbReference type="GO" id="GO:0008194">
    <property type="term" value="F:UDP-glycosyltransferase activity"/>
    <property type="evidence" value="ECO:0007669"/>
    <property type="project" value="InterPro"/>
</dbReference>
<dbReference type="Gene3D" id="3.40.50.2000">
    <property type="entry name" value="Glycogen Phosphorylase B"/>
    <property type="match status" value="1"/>
</dbReference>
<organism evidence="3 4">
    <name type="scientific">Kwoniella mangroviensis CBS 10435</name>
    <dbReference type="NCBI Taxonomy" id="1331196"/>
    <lineage>
        <taxon>Eukaryota</taxon>
        <taxon>Fungi</taxon>
        <taxon>Dikarya</taxon>
        <taxon>Basidiomycota</taxon>
        <taxon>Agaricomycotina</taxon>
        <taxon>Tremellomycetes</taxon>
        <taxon>Tremellales</taxon>
        <taxon>Cryptococcaceae</taxon>
        <taxon>Kwoniella</taxon>
    </lineage>
</organism>
<sequence length="492" mass="55796">MSKSKTRSKLLFLTCCEAGQANIQLSVIDKLQHLHGEDLDIYLCSFESLRKRCPDNVTFLTVKGKGMIQHFLDKYDDSEIDNGRKGGLLKHLFTPPGFCGAIKLALSMTNILHAEEPSDYVYYAQQCEQIISDLDPDFIVCDAVFEPGRDAIMKLSRKCILLSPNTFKDLATAQQGRDVFKWPCPGTGYSYPLPWYLRPLNTLSFIFFAKWVLKYDGRHRLFNKVRNQSGFKGELPMFQNKSSLQTNFLCVSTEKVEIPGKIPKWLKCCGPILLPVKPLESIDMDLYKWVMKRPTVLIVLGTHYKTSQEFANNMLISVRILLDKRKDVQVLWKLQKYGHFHIDEGSRKDQEDRLKIVDWLKPDPLAILKTGNVICFVNHGGSNSYHEGLATGTPQILMPAWVDCYDFAGRLSYFNNGVWGNAKAAPGISQPEFTKALLRVVGATPDAPEAQRMKARCKELSDIVTENGTREGSTIAAQSIWEELQLELNKKK</sequence>
<dbReference type="InterPro" id="IPR050271">
    <property type="entry name" value="UDP-glycosyltransferase"/>
</dbReference>
<reference evidence="3 4" key="1">
    <citation type="submission" date="2013-07" db="EMBL/GenBank/DDBJ databases">
        <title>The Genome Sequence of Kwoniella mangroviensis CBS10435.</title>
        <authorList>
            <consortium name="The Broad Institute Genome Sequencing Platform"/>
            <person name="Cuomo C."/>
            <person name="Litvintseva A."/>
            <person name="Chen Y."/>
            <person name="Heitman J."/>
            <person name="Sun S."/>
            <person name="Springer D."/>
            <person name="Dromer F."/>
            <person name="Young S.K."/>
            <person name="Zeng Q."/>
            <person name="Gargeya S."/>
            <person name="Fitzgerald M."/>
            <person name="Abouelleil A."/>
            <person name="Alvarado L."/>
            <person name="Berlin A.M."/>
            <person name="Chapman S.B."/>
            <person name="Dewar J."/>
            <person name="Goldberg J."/>
            <person name="Griggs A."/>
            <person name="Gujja S."/>
            <person name="Hansen M."/>
            <person name="Howarth C."/>
            <person name="Imamovic A."/>
            <person name="Larimer J."/>
            <person name="McCowan C."/>
            <person name="Murphy C."/>
            <person name="Pearson M."/>
            <person name="Priest M."/>
            <person name="Roberts A."/>
            <person name="Saif S."/>
            <person name="Shea T."/>
            <person name="Sykes S."/>
            <person name="Wortman J."/>
            <person name="Nusbaum C."/>
            <person name="Birren B."/>
        </authorList>
    </citation>
    <scope>NUCLEOTIDE SEQUENCE [LARGE SCALE GENOMIC DNA]</scope>
    <source>
        <strain evidence="3 4">CBS 10435</strain>
    </source>
</reference>
<protein>
    <recommendedName>
        <fullName evidence="5">UDP-glucoronosyl and UDP-glucosyl transferase</fullName>
    </recommendedName>
</protein>
<evidence type="ECO:0000256" key="2">
    <source>
        <dbReference type="ARBA" id="ARBA00022679"/>
    </source>
</evidence>
<dbReference type="SUPFAM" id="SSF53756">
    <property type="entry name" value="UDP-Glycosyltransferase/glycogen phosphorylase"/>
    <property type="match status" value="1"/>
</dbReference>
<keyword evidence="1" id="KW-0328">Glycosyltransferase</keyword>
<evidence type="ECO:0000256" key="1">
    <source>
        <dbReference type="ARBA" id="ARBA00022676"/>
    </source>
</evidence>
<dbReference type="OrthoDB" id="5835829at2759"/>
<proteinExistence type="predicted"/>
<evidence type="ECO:0000313" key="3">
    <source>
        <dbReference type="EMBL" id="OCF58451.1"/>
    </source>
</evidence>
<dbReference type="PANTHER" id="PTHR48043">
    <property type="entry name" value="EG:EG0003.4 PROTEIN-RELATED"/>
    <property type="match status" value="1"/>
</dbReference>
<evidence type="ECO:0008006" key="5">
    <source>
        <dbReference type="Google" id="ProtNLM"/>
    </source>
</evidence>
<dbReference type="AlphaFoldDB" id="A0A1B9ISE7"/>
<keyword evidence="2" id="KW-0808">Transferase</keyword>
<keyword evidence="4" id="KW-1185">Reference proteome</keyword>
<name>A0A1B9ISE7_9TREE</name>
<dbReference type="EMBL" id="KI669462">
    <property type="protein sequence ID" value="OCF58451.1"/>
    <property type="molecule type" value="Genomic_DNA"/>
</dbReference>
<dbReference type="Proteomes" id="UP000092583">
    <property type="component" value="Unassembled WGS sequence"/>
</dbReference>
<accession>A0A1B9ISE7</accession>
<dbReference type="InterPro" id="IPR002213">
    <property type="entry name" value="UDP_glucos_trans"/>
</dbReference>
<gene>
    <name evidence="3" type="ORF">L486_04484</name>
</gene>
<reference evidence="4" key="2">
    <citation type="submission" date="2013-12" db="EMBL/GenBank/DDBJ databases">
        <title>Evolution of pathogenesis and genome organization in the Tremellales.</title>
        <authorList>
            <person name="Cuomo C."/>
            <person name="Litvintseva A."/>
            <person name="Heitman J."/>
            <person name="Chen Y."/>
            <person name="Sun S."/>
            <person name="Springer D."/>
            <person name="Dromer F."/>
            <person name="Young S."/>
            <person name="Zeng Q."/>
            <person name="Chapman S."/>
            <person name="Gujja S."/>
            <person name="Saif S."/>
            <person name="Birren B."/>
        </authorList>
    </citation>
    <scope>NUCLEOTIDE SEQUENCE [LARGE SCALE GENOMIC DNA]</scope>
    <source>
        <strain evidence="4">CBS 10435</strain>
    </source>
</reference>
<dbReference type="PANTHER" id="PTHR48043:SF145">
    <property type="entry name" value="FI06409P-RELATED"/>
    <property type="match status" value="1"/>
</dbReference>
<dbReference type="Pfam" id="PF00201">
    <property type="entry name" value="UDPGT"/>
    <property type="match status" value="1"/>
</dbReference>